<dbReference type="Proteomes" id="UP000184485">
    <property type="component" value="Unassembled WGS sequence"/>
</dbReference>
<dbReference type="Pfam" id="PF00561">
    <property type="entry name" value="Abhydrolase_1"/>
    <property type="match status" value="1"/>
</dbReference>
<dbReference type="PRINTS" id="PR00412">
    <property type="entry name" value="EPOXHYDRLASE"/>
</dbReference>
<dbReference type="SUPFAM" id="SSF53474">
    <property type="entry name" value="alpha/beta-Hydrolases"/>
    <property type="match status" value="1"/>
</dbReference>
<proteinExistence type="predicted"/>
<reference evidence="2 3" key="1">
    <citation type="submission" date="2016-11" db="EMBL/GenBank/DDBJ databases">
        <authorList>
            <person name="Jaros S."/>
            <person name="Januszkiewicz K."/>
            <person name="Wedrychowicz H."/>
        </authorList>
    </citation>
    <scope>NUCLEOTIDE SEQUENCE [LARGE SCALE GENOMIC DNA]</scope>
    <source>
        <strain evidence="2 3">DSM 19436</strain>
    </source>
</reference>
<dbReference type="PANTHER" id="PTHR43798:SF33">
    <property type="entry name" value="HYDROLASE, PUTATIVE (AFU_ORTHOLOGUE AFUA_2G14860)-RELATED"/>
    <property type="match status" value="1"/>
</dbReference>
<keyword evidence="3" id="KW-1185">Reference proteome</keyword>
<dbReference type="Gene3D" id="3.40.50.1820">
    <property type="entry name" value="alpha/beta hydrolase"/>
    <property type="match status" value="1"/>
</dbReference>
<dbReference type="GO" id="GO:0003824">
    <property type="term" value="F:catalytic activity"/>
    <property type="evidence" value="ECO:0007669"/>
    <property type="project" value="InterPro"/>
</dbReference>
<dbReference type="InterPro" id="IPR050266">
    <property type="entry name" value="AB_hydrolase_sf"/>
</dbReference>
<dbReference type="GO" id="GO:0016020">
    <property type="term" value="C:membrane"/>
    <property type="evidence" value="ECO:0007669"/>
    <property type="project" value="TreeGrafter"/>
</dbReference>
<dbReference type="OrthoDB" id="9780765at2"/>
<dbReference type="InterPro" id="IPR000073">
    <property type="entry name" value="AB_hydrolase_1"/>
</dbReference>
<dbReference type="RefSeq" id="WP_073055451.1">
    <property type="nucleotide sequence ID" value="NZ_FQUP01000003.1"/>
</dbReference>
<organism evidence="2 3">
    <name type="scientific">Kaistia soli DSM 19436</name>
    <dbReference type="NCBI Taxonomy" id="1122133"/>
    <lineage>
        <taxon>Bacteria</taxon>
        <taxon>Pseudomonadati</taxon>
        <taxon>Pseudomonadota</taxon>
        <taxon>Alphaproteobacteria</taxon>
        <taxon>Hyphomicrobiales</taxon>
        <taxon>Kaistiaceae</taxon>
        <taxon>Kaistia</taxon>
    </lineage>
</organism>
<dbReference type="EMBL" id="FQUP01000003">
    <property type="protein sequence ID" value="SHG11533.1"/>
    <property type="molecule type" value="Genomic_DNA"/>
</dbReference>
<dbReference type="PANTHER" id="PTHR43798">
    <property type="entry name" value="MONOACYLGLYCEROL LIPASE"/>
    <property type="match status" value="1"/>
</dbReference>
<name>A0A1M5H6L7_9HYPH</name>
<dbReference type="AlphaFoldDB" id="A0A1M5H6L7"/>
<evidence type="ECO:0000313" key="2">
    <source>
        <dbReference type="EMBL" id="SHG11533.1"/>
    </source>
</evidence>
<protein>
    <submittedName>
        <fullName evidence="2">Pimeloyl-ACP methyl ester carboxylesterase</fullName>
    </submittedName>
</protein>
<dbReference type="InterPro" id="IPR029058">
    <property type="entry name" value="AB_hydrolase_fold"/>
</dbReference>
<feature type="domain" description="AB hydrolase-1" evidence="1">
    <location>
        <begin position="28"/>
        <end position="279"/>
    </location>
</feature>
<evidence type="ECO:0000259" key="1">
    <source>
        <dbReference type="Pfam" id="PF00561"/>
    </source>
</evidence>
<accession>A0A1M5H6L7</accession>
<gene>
    <name evidence="2" type="ORF">SAMN02745157_3642</name>
</gene>
<dbReference type="STRING" id="1122133.SAMN02745157_3642"/>
<dbReference type="InterPro" id="IPR000639">
    <property type="entry name" value="Epox_hydrolase-like"/>
</dbReference>
<evidence type="ECO:0000313" key="3">
    <source>
        <dbReference type="Proteomes" id="UP000184485"/>
    </source>
</evidence>
<sequence>MDEQPVRSVDTDTLRIAYVERGPAGGWPVILSHGFPYDVHAYDEVAVILAEAGAKVIMPYTRGFGPTRFMSEFTMRSGQQAARGRDIIELADALELKRPILGGFDWGGNASCVAAALWPDRIGGLVSYASYDIIDMSEQRSAVAPALERVFWYQHLFQTERGRGCLTENRLDLCRLLWEEWSPCWTFDDATFAQSARSFDNPDFVDVVIHCYRSVFGFEAGDPALQPFEDRLAEKPEILVPVVTIDGASDPLKPGGTASHARKFVGPHEHRIVDAGHNLPQEAPEAFANAVVRVHDWLG</sequence>